<feature type="transmembrane region" description="Helical" evidence="1">
    <location>
        <begin position="190"/>
        <end position="214"/>
    </location>
</feature>
<sequence length="604" mass="64614">MKLSSHVMGLGSWFLVLGSWVLGLGSWVFLQIKSQRTQPIVYGSVVRFLLYGDHDGDVYATGGQVEVSLEPNVVCNESKIFLISKIDRTATNATIKKFIDNELAKLPDKLRLDWPEGNCWSQKAVQPAGTPLGPLNVEILNKKGEAISRLPSSNQVVRKLVLELRVVWHGPNGDQEIHFYIAQHSAKWAFWFKAMGTAALLTFSCCSAHLLLLLRSPSPAALLTFSCCSAHLLLLLCSPSPAAPLTFSCCSANLLLLLRSPSPAAQLCSPSPAAPLCSPSPAAPLCSPSPAALLTFSCCSAHLLLLLSSAHLLLLLSSAHLLLLLSSAHLLLLLSSAHLLLLLSSAHLLLLLRSAHLLLLLRSAHLLLLLCSPSPAALLTFSCCSALLTFSCCSALLTFSCCSALLTFSCCSALLTFSCCSALLTFSCCSALRAPQHCLLLSNTENLTKLGKYTLELKTVLSESNASAIGGKPLPSYKLNFTITEGKAERFTVGAVNPALRVGVAFDMVLTLMDAFDHPAPPPPDLTPQLTCRGLDVSYEKTTSSGTQFTIHGVKVHGKVANYHCKPHDLKVALPGLVSSPQTLKISLLPGMTSPSVQSCDYTL</sequence>
<gene>
    <name evidence="4" type="primary">SMCHD1_1</name>
    <name evidence="4" type="ORF">N1851_033557</name>
</gene>
<feature type="transmembrane region" description="Helical" evidence="1">
    <location>
        <begin position="404"/>
        <end position="426"/>
    </location>
</feature>
<accession>A0AA47NPD0</accession>
<dbReference type="Pfam" id="PF26194">
    <property type="entry name" value="Ig_SMCHD1_1st"/>
    <property type="match status" value="2"/>
</dbReference>
<feature type="domain" description="SMCHD1 Ig-like" evidence="3">
    <location>
        <begin position="491"/>
        <end position="588"/>
    </location>
</feature>
<feature type="transmembrane region" description="Helical" evidence="1">
    <location>
        <begin position="321"/>
        <end position="343"/>
    </location>
</feature>
<keyword evidence="1" id="KW-0472">Membrane</keyword>
<dbReference type="Pfam" id="PF26195">
    <property type="entry name" value="Ig_SMCHD1_2nd"/>
    <property type="match status" value="1"/>
</dbReference>
<dbReference type="AlphaFoldDB" id="A0AA47NPD0"/>
<keyword evidence="1" id="KW-1133">Transmembrane helix</keyword>
<evidence type="ECO:0000313" key="5">
    <source>
        <dbReference type="Proteomes" id="UP001174136"/>
    </source>
</evidence>
<dbReference type="InterPro" id="IPR058611">
    <property type="entry name" value="Ig_SMCHD1_1st"/>
</dbReference>
<keyword evidence="5" id="KW-1185">Reference proteome</keyword>
<feature type="transmembrane region" description="Helical" evidence="1">
    <location>
        <begin position="376"/>
        <end position="397"/>
    </location>
</feature>
<organism evidence="4 5">
    <name type="scientific">Merluccius polli</name>
    <name type="common">Benguela hake</name>
    <name type="synonym">Merluccius cadenati</name>
    <dbReference type="NCBI Taxonomy" id="89951"/>
    <lineage>
        <taxon>Eukaryota</taxon>
        <taxon>Metazoa</taxon>
        <taxon>Chordata</taxon>
        <taxon>Craniata</taxon>
        <taxon>Vertebrata</taxon>
        <taxon>Euteleostomi</taxon>
        <taxon>Actinopterygii</taxon>
        <taxon>Neopterygii</taxon>
        <taxon>Teleostei</taxon>
        <taxon>Neoteleostei</taxon>
        <taxon>Acanthomorphata</taxon>
        <taxon>Zeiogadaria</taxon>
        <taxon>Gadariae</taxon>
        <taxon>Gadiformes</taxon>
        <taxon>Gadoidei</taxon>
        <taxon>Merlucciidae</taxon>
        <taxon>Merluccius</taxon>
    </lineage>
</organism>
<feature type="transmembrane region" description="Helical" evidence="1">
    <location>
        <begin position="12"/>
        <end position="30"/>
    </location>
</feature>
<comment type="caution">
    <text evidence="4">The sequence shown here is derived from an EMBL/GenBank/DDBJ whole genome shotgun (WGS) entry which is preliminary data.</text>
</comment>
<dbReference type="InterPro" id="IPR038892">
    <property type="entry name" value="SMCHD1"/>
</dbReference>
<dbReference type="PANTHER" id="PTHR22640">
    <property type="entry name" value="STRUCTURAL MAINTENANCE OF CHROMOSOMES FLEXIBLE HINGE DOMAIN-CONTAINING PROTEIN 1"/>
    <property type="match status" value="1"/>
</dbReference>
<feature type="domain" description="SMCHD1 Ig-like" evidence="2">
    <location>
        <begin position="442"/>
        <end position="485"/>
    </location>
</feature>
<dbReference type="EMBL" id="JAOPHQ010006397">
    <property type="protein sequence ID" value="KAK0131677.1"/>
    <property type="molecule type" value="Genomic_DNA"/>
</dbReference>
<reference evidence="4" key="1">
    <citation type="journal article" date="2023" name="Front. Mar. Sci.">
        <title>A new Merluccius polli reference genome to investigate the effects of global change in West African waters.</title>
        <authorList>
            <person name="Mateo J.L."/>
            <person name="Blanco-Fernandez C."/>
            <person name="Garcia-Vazquez E."/>
            <person name="Machado-Schiaffino G."/>
        </authorList>
    </citation>
    <scope>NUCLEOTIDE SEQUENCE</scope>
    <source>
        <strain evidence="4">C29</strain>
        <tissue evidence="4">Fin</tissue>
    </source>
</reference>
<keyword evidence="1" id="KW-0812">Transmembrane</keyword>
<feature type="transmembrane region" description="Helical" evidence="1">
    <location>
        <begin position="291"/>
        <end position="315"/>
    </location>
</feature>
<evidence type="ECO:0000259" key="2">
    <source>
        <dbReference type="Pfam" id="PF26194"/>
    </source>
</evidence>
<evidence type="ECO:0000313" key="4">
    <source>
        <dbReference type="EMBL" id="KAK0131677.1"/>
    </source>
</evidence>
<dbReference type="Proteomes" id="UP001174136">
    <property type="component" value="Unassembled WGS sequence"/>
</dbReference>
<proteinExistence type="predicted"/>
<dbReference type="InterPro" id="IPR058612">
    <property type="entry name" value="Ig_SMCHD1_2nd"/>
</dbReference>
<evidence type="ECO:0000259" key="3">
    <source>
        <dbReference type="Pfam" id="PF26195"/>
    </source>
</evidence>
<protein>
    <submittedName>
        <fullName evidence="4">Structural maintenance of chromosomes flexible hinge domain-containing protein 1</fullName>
    </submittedName>
</protein>
<feature type="domain" description="SMCHD1 Ig-like" evidence="2">
    <location>
        <begin position="107"/>
        <end position="198"/>
    </location>
</feature>
<name>A0AA47NPD0_MERPO</name>
<dbReference type="GO" id="GO:0006302">
    <property type="term" value="P:double-strand break repair"/>
    <property type="evidence" value="ECO:0007669"/>
    <property type="project" value="InterPro"/>
</dbReference>
<evidence type="ECO:0000256" key="1">
    <source>
        <dbReference type="SAM" id="Phobius"/>
    </source>
</evidence>
<dbReference type="PANTHER" id="PTHR22640:SF2">
    <property type="entry name" value="STRUCTURAL MAINTENANCE OF CHROMOSOMES FLEXIBLE HINGE DOMAIN-CONTAINING PROTEIN 1"/>
    <property type="match status" value="1"/>
</dbReference>